<sequence>MISKLSYNICLKTITLWSWWWEVSNEEDKLARTILTIFVLAFVFLWYKFMFTKDSITSLPPGPYGLPLVGYLPFLGSDLHEKFTNMAHKYGPIFSLRLGSKLHVVVNSMDLVKVVAHDMDQTFANRNPPLTALTITYGGYDIVFSNNNKH</sequence>
<dbReference type="Proteomes" id="UP001229421">
    <property type="component" value="Unassembled WGS sequence"/>
</dbReference>
<keyword evidence="1" id="KW-0812">Transmembrane</keyword>
<dbReference type="SUPFAM" id="SSF48264">
    <property type="entry name" value="Cytochrome P450"/>
    <property type="match status" value="1"/>
</dbReference>
<dbReference type="Pfam" id="PF00067">
    <property type="entry name" value="p450"/>
    <property type="match status" value="1"/>
</dbReference>
<dbReference type="InterPro" id="IPR001128">
    <property type="entry name" value="Cyt_P450"/>
</dbReference>
<dbReference type="GO" id="GO:0005506">
    <property type="term" value="F:iron ion binding"/>
    <property type="evidence" value="ECO:0007669"/>
    <property type="project" value="InterPro"/>
</dbReference>
<name>A0AAD8P235_TARER</name>
<evidence type="ECO:0000313" key="2">
    <source>
        <dbReference type="EMBL" id="KAK1430563.1"/>
    </source>
</evidence>
<protein>
    <recommendedName>
        <fullName evidence="4">Cytochrome P450</fullName>
    </recommendedName>
</protein>
<feature type="transmembrane region" description="Helical" evidence="1">
    <location>
        <begin position="30"/>
        <end position="47"/>
    </location>
</feature>
<dbReference type="Gene3D" id="1.10.630.10">
    <property type="entry name" value="Cytochrome P450"/>
    <property type="match status" value="1"/>
</dbReference>
<proteinExistence type="predicted"/>
<dbReference type="AlphaFoldDB" id="A0AAD8P235"/>
<gene>
    <name evidence="2" type="ORF">QVD17_13389</name>
</gene>
<comment type="caution">
    <text evidence="2">The sequence shown here is derived from an EMBL/GenBank/DDBJ whole genome shotgun (WGS) entry which is preliminary data.</text>
</comment>
<dbReference type="InterPro" id="IPR036396">
    <property type="entry name" value="Cyt_P450_sf"/>
</dbReference>
<keyword evidence="3" id="KW-1185">Reference proteome</keyword>
<evidence type="ECO:0008006" key="4">
    <source>
        <dbReference type="Google" id="ProtNLM"/>
    </source>
</evidence>
<dbReference type="PANTHER" id="PTHR47951:SF7">
    <property type="entry name" value="FLAVONOID 3',5'-HYDROXYLASE-LIKE ISOFORM X1"/>
    <property type="match status" value="1"/>
</dbReference>
<dbReference type="GO" id="GO:0016705">
    <property type="term" value="F:oxidoreductase activity, acting on paired donors, with incorporation or reduction of molecular oxygen"/>
    <property type="evidence" value="ECO:0007669"/>
    <property type="project" value="InterPro"/>
</dbReference>
<reference evidence="2" key="1">
    <citation type="journal article" date="2023" name="bioRxiv">
        <title>Improved chromosome-level genome assembly for marigold (Tagetes erecta).</title>
        <authorList>
            <person name="Jiang F."/>
            <person name="Yuan L."/>
            <person name="Wang S."/>
            <person name="Wang H."/>
            <person name="Xu D."/>
            <person name="Wang A."/>
            <person name="Fan W."/>
        </authorList>
    </citation>
    <scope>NUCLEOTIDE SEQUENCE</scope>
    <source>
        <strain evidence="2">WSJ</strain>
        <tissue evidence="2">Leaf</tissue>
    </source>
</reference>
<accession>A0AAD8P235</accession>
<organism evidence="2 3">
    <name type="scientific">Tagetes erecta</name>
    <name type="common">African marigold</name>
    <dbReference type="NCBI Taxonomy" id="13708"/>
    <lineage>
        <taxon>Eukaryota</taxon>
        <taxon>Viridiplantae</taxon>
        <taxon>Streptophyta</taxon>
        <taxon>Embryophyta</taxon>
        <taxon>Tracheophyta</taxon>
        <taxon>Spermatophyta</taxon>
        <taxon>Magnoliopsida</taxon>
        <taxon>eudicotyledons</taxon>
        <taxon>Gunneridae</taxon>
        <taxon>Pentapetalae</taxon>
        <taxon>asterids</taxon>
        <taxon>campanulids</taxon>
        <taxon>Asterales</taxon>
        <taxon>Asteraceae</taxon>
        <taxon>Asteroideae</taxon>
        <taxon>Heliantheae alliance</taxon>
        <taxon>Tageteae</taxon>
        <taxon>Tagetes</taxon>
    </lineage>
</organism>
<dbReference type="GO" id="GO:0020037">
    <property type="term" value="F:heme binding"/>
    <property type="evidence" value="ECO:0007669"/>
    <property type="project" value="InterPro"/>
</dbReference>
<dbReference type="EMBL" id="JAUHHV010000003">
    <property type="protein sequence ID" value="KAK1430563.1"/>
    <property type="molecule type" value="Genomic_DNA"/>
</dbReference>
<evidence type="ECO:0000313" key="3">
    <source>
        <dbReference type="Proteomes" id="UP001229421"/>
    </source>
</evidence>
<dbReference type="GO" id="GO:0004497">
    <property type="term" value="F:monooxygenase activity"/>
    <property type="evidence" value="ECO:0007669"/>
    <property type="project" value="InterPro"/>
</dbReference>
<keyword evidence="1" id="KW-1133">Transmembrane helix</keyword>
<evidence type="ECO:0000256" key="1">
    <source>
        <dbReference type="SAM" id="Phobius"/>
    </source>
</evidence>
<dbReference type="PANTHER" id="PTHR47951">
    <property type="entry name" value="OS08G0547900 PROTEIN"/>
    <property type="match status" value="1"/>
</dbReference>
<keyword evidence="1" id="KW-0472">Membrane</keyword>